<dbReference type="InterPro" id="IPR010982">
    <property type="entry name" value="Lambda_DNA-bd_dom_sf"/>
</dbReference>
<reference evidence="3" key="1">
    <citation type="submission" date="2016-11" db="EMBL/GenBank/DDBJ databases">
        <authorList>
            <person name="Varghese N."/>
            <person name="Submissions S."/>
        </authorList>
    </citation>
    <scope>NUCLEOTIDE SEQUENCE [LARGE SCALE GENOMIC DNA]</scope>
    <source>
        <strain evidence="3">DSM 16785</strain>
    </source>
</reference>
<sequence>MNKNMGNDIIREIKEGKFEKFELKSESLEEELENIIIDLVSELTLMRMEQGVSQKELAEKIGTKQTAISRLENASSNPSLKFLLKIIKALGGEMKITPHGKYTYTIPENYRETFEKIAKSEGKTIQEKIDALISMEIMNFSYKKIKVEFKNFNGKSSRNKKSKNNENALTAA</sequence>
<gene>
    <name evidence="3" type="ORF">SAMN02745164_00479</name>
</gene>
<proteinExistence type="predicted"/>
<organism evidence="3 4">
    <name type="scientific">Marinitoga hydrogenitolerans (strain DSM 16785 / JCM 12826 / AT1271)</name>
    <dbReference type="NCBI Taxonomy" id="1122195"/>
    <lineage>
        <taxon>Bacteria</taxon>
        <taxon>Thermotogati</taxon>
        <taxon>Thermotogota</taxon>
        <taxon>Thermotogae</taxon>
        <taxon>Petrotogales</taxon>
        <taxon>Petrotogaceae</taxon>
        <taxon>Marinitoga</taxon>
    </lineage>
</organism>
<dbReference type="Gene3D" id="1.10.260.40">
    <property type="entry name" value="lambda repressor-like DNA-binding domains"/>
    <property type="match status" value="1"/>
</dbReference>
<dbReference type="PROSITE" id="PS50943">
    <property type="entry name" value="HTH_CROC1"/>
    <property type="match status" value="1"/>
</dbReference>
<dbReference type="Proteomes" id="UP000184334">
    <property type="component" value="Unassembled WGS sequence"/>
</dbReference>
<dbReference type="GO" id="GO:0003677">
    <property type="term" value="F:DNA binding"/>
    <property type="evidence" value="ECO:0007669"/>
    <property type="project" value="InterPro"/>
</dbReference>
<feature type="coiled-coil region" evidence="1">
    <location>
        <begin position="11"/>
        <end position="38"/>
    </location>
</feature>
<feature type="domain" description="HTH cro/C1-type" evidence="2">
    <location>
        <begin position="43"/>
        <end position="97"/>
    </location>
</feature>
<evidence type="ECO:0000256" key="1">
    <source>
        <dbReference type="SAM" id="Coils"/>
    </source>
</evidence>
<dbReference type="AlphaFoldDB" id="A0A1M4TR37"/>
<name>A0A1M4TR37_MARH1</name>
<comment type="caution">
    <text evidence="3">The sequence shown here is derived from an EMBL/GenBank/DDBJ whole genome shotgun (WGS) entry which is preliminary data.</text>
</comment>
<dbReference type="SUPFAM" id="SSF47413">
    <property type="entry name" value="lambda repressor-like DNA-binding domains"/>
    <property type="match status" value="1"/>
</dbReference>
<dbReference type="InterPro" id="IPR001387">
    <property type="entry name" value="Cro/C1-type_HTH"/>
</dbReference>
<keyword evidence="1" id="KW-0175">Coiled coil</keyword>
<protein>
    <submittedName>
        <fullName evidence="3">Helix-turn-helix</fullName>
    </submittedName>
</protein>
<evidence type="ECO:0000259" key="2">
    <source>
        <dbReference type="PROSITE" id="PS50943"/>
    </source>
</evidence>
<dbReference type="EMBL" id="FQUI01000005">
    <property type="protein sequence ID" value="SHE46854.1"/>
    <property type="molecule type" value="Genomic_DNA"/>
</dbReference>
<accession>A0A1M4TR37</accession>
<dbReference type="Pfam" id="PF01381">
    <property type="entry name" value="HTH_3"/>
    <property type="match status" value="1"/>
</dbReference>
<dbReference type="RefSeq" id="WP_072863076.1">
    <property type="nucleotide sequence ID" value="NZ_FQUI01000005.1"/>
</dbReference>
<evidence type="ECO:0000313" key="4">
    <source>
        <dbReference type="Proteomes" id="UP000184334"/>
    </source>
</evidence>
<dbReference type="STRING" id="1122195.SAMN02745164_00479"/>
<keyword evidence="4" id="KW-1185">Reference proteome</keyword>
<dbReference type="CDD" id="cd00093">
    <property type="entry name" value="HTH_XRE"/>
    <property type="match status" value="1"/>
</dbReference>
<dbReference type="SMART" id="SM00530">
    <property type="entry name" value="HTH_XRE"/>
    <property type="match status" value="1"/>
</dbReference>
<evidence type="ECO:0000313" key="3">
    <source>
        <dbReference type="EMBL" id="SHE46854.1"/>
    </source>
</evidence>